<evidence type="ECO:0000313" key="8">
    <source>
        <dbReference type="Proteomes" id="UP000238083"/>
    </source>
</evidence>
<evidence type="ECO:0000256" key="5">
    <source>
        <dbReference type="ARBA" id="ARBA00022833"/>
    </source>
</evidence>
<evidence type="ECO:0000256" key="2">
    <source>
        <dbReference type="ARBA" id="ARBA00007749"/>
    </source>
</evidence>
<name>A0A2T0QXI2_9ACTN</name>
<accession>A0A2T0QXI2</accession>
<protein>
    <submittedName>
        <fullName evidence="7">Glyoxylase-like metal-dependent hydrolase (Beta-lactamase superfamily II)</fullName>
    </submittedName>
</protein>
<proteinExistence type="inferred from homology"/>
<keyword evidence="5" id="KW-0862">Zinc</keyword>
<dbReference type="PANTHER" id="PTHR42978:SF2">
    <property type="entry name" value="102 KBASES UNSTABLE REGION: FROM 1 TO 119443"/>
    <property type="match status" value="1"/>
</dbReference>
<dbReference type="Pfam" id="PF00753">
    <property type="entry name" value="Lactamase_B"/>
    <property type="match status" value="1"/>
</dbReference>
<dbReference type="EMBL" id="PVZF01000016">
    <property type="protein sequence ID" value="PRY10491.1"/>
    <property type="molecule type" value="Genomic_DNA"/>
</dbReference>
<comment type="cofactor">
    <cofactor evidence="1">
        <name>Zn(2+)</name>
        <dbReference type="ChEBI" id="CHEBI:29105"/>
    </cofactor>
</comment>
<dbReference type="GO" id="GO:0046872">
    <property type="term" value="F:metal ion binding"/>
    <property type="evidence" value="ECO:0007669"/>
    <property type="project" value="UniProtKB-KW"/>
</dbReference>
<evidence type="ECO:0000256" key="3">
    <source>
        <dbReference type="ARBA" id="ARBA00022723"/>
    </source>
</evidence>
<comment type="similarity">
    <text evidence="2">Belongs to the metallo-beta-lactamase superfamily.</text>
</comment>
<dbReference type="AlphaFoldDB" id="A0A2T0QXI2"/>
<sequence>MADMKLHVLSTGVMETDLTWLLLKGGRTIRDRHHKDDPVVWGKCPTHAVLIEHPEGRILWDTGVPRDWEQRWAPTGFHDFFPVSEPTDGPGYLDSSLAELELTPDDIDVLILSHLHFDHAANAKTFQNGRTRIIANSAEIEGARAITGYSAGAHIVSDYAGLDLEAVSGDTEIVPGVSVIETPGHTWGTMSLQVDLPQEGTKIFTSDAVYLADSYGPPAVGAAIVWDNLRWLESVEKLRRIADRTGAELVFGHDADQAEGLRYAPDGHYL</sequence>
<keyword evidence="8" id="KW-1185">Reference proteome</keyword>
<keyword evidence="4 7" id="KW-0378">Hydrolase</keyword>
<feature type="domain" description="Metallo-beta-lactamase" evidence="6">
    <location>
        <begin position="45"/>
        <end position="253"/>
    </location>
</feature>
<dbReference type="GO" id="GO:0016787">
    <property type="term" value="F:hydrolase activity"/>
    <property type="evidence" value="ECO:0007669"/>
    <property type="project" value="UniProtKB-KW"/>
</dbReference>
<dbReference type="Gene3D" id="3.60.15.10">
    <property type="entry name" value="Ribonuclease Z/Hydroxyacylglutathione hydrolase-like"/>
    <property type="match status" value="1"/>
</dbReference>
<keyword evidence="3" id="KW-0479">Metal-binding</keyword>
<dbReference type="Proteomes" id="UP000238083">
    <property type="component" value="Unassembled WGS sequence"/>
</dbReference>
<comment type="caution">
    <text evidence="7">The sequence shown here is derived from an EMBL/GenBank/DDBJ whole genome shotgun (WGS) entry which is preliminary data.</text>
</comment>
<evidence type="ECO:0000256" key="4">
    <source>
        <dbReference type="ARBA" id="ARBA00022801"/>
    </source>
</evidence>
<reference evidence="7 8" key="1">
    <citation type="submission" date="2018-03" db="EMBL/GenBank/DDBJ databases">
        <title>Genomic Encyclopedia of Archaeal and Bacterial Type Strains, Phase II (KMG-II): from individual species to whole genera.</title>
        <authorList>
            <person name="Goeker M."/>
        </authorList>
    </citation>
    <scope>NUCLEOTIDE SEQUENCE [LARGE SCALE GENOMIC DNA]</scope>
    <source>
        <strain evidence="7 8">DSM 19711</strain>
    </source>
</reference>
<evidence type="ECO:0000313" key="7">
    <source>
        <dbReference type="EMBL" id="PRY10491.1"/>
    </source>
</evidence>
<organism evidence="7 8">
    <name type="scientific">Kineococcus rhizosphaerae</name>
    <dbReference type="NCBI Taxonomy" id="559628"/>
    <lineage>
        <taxon>Bacteria</taxon>
        <taxon>Bacillati</taxon>
        <taxon>Actinomycetota</taxon>
        <taxon>Actinomycetes</taxon>
        <taxon>Kineosporiales</taxon>
        <taxon>Kineosporiaceae</taxon>
        <taxon>Kineococcus</taxon>
    </lineage>
</organism>
<evidence type="ECO:0000259" key="6">
    <source>
        <dbReference type="SMART" id="SM00849"/>
    </source>
</evidence>
<dbReference type="InterPro" id="IPR001279">
    <property type="entry name" value="Metallo-B-lactamas"/>
</dbReference>
<gene>
    <name evidence="7" type="ORF">CLV37_11644</name>
</gene>
<dbReference type="SUPFAM" id="SSF56281">
    <property type="entry name" value="Metallo-hydrolase/oxidoreductase"/>
    <property type="match status" value="1"/>
</dbReference>
<dbReference type="InterPro" id="IPR051013">
    <property type="entry name" value="MBL_superfamily_lactonases"/>
</dbReference>
<evidence type="ECO:0000256" key="1">
    <source>
        <dbReference type="ARBA" id="ARBA00001947"/>
    </source>
</evidence>
<dbReference type="SMART" id="SM00849">
    <property type="entry name" value="Lactamase_B"/>
    <property type="match status" value="1"/>
</dbReference>
<dbReference type="CDD" id="cd07729">
    <property type="entry name" value="AHL_lactonase_MBL-fold"/>
    <property type="match status" value="1"/>
</dbReference>
<dbReference type="InterPro" id="IPR036866">
    <property type="entry name" value="RibonucZ/Hydroxyglut_hydro"/>
</dbReference>
<dbReference type="PANTHER" id="PTHR42978">
    <property type="entry name" value="QUORUM-QUENCHING LACTONASE YTNP-RELATED-RELATED"/>
    <property type="match status" value="1"/>
</dbReference>